<comment type="caution">
    <text evidence="1">The sequence shown here is derived from an EMBL/GenBank/DDBJ whole genome shotgun (WGS) entry which is preliminary data.</text>
</comment>
<reference evidence="1 2" key="1">
    <citation type="submission" date="2016-10" db="EMBL/GenBank/DDBJ databases">
        <title>The genome of Paramicrosporidium saccamoebae is the missing link in understanding Cryptomycota and Microsporidia evolution.</title>
        <authorList>
            <person name="Quandt C.A."/>
            <person name="Beaudet D."/>
            <person name="Corsaro D."/>
            <person name="Michel R."/>
            <person name="Corradi N."/>
            <person name="James T."/>
        </authorList>
    </citation>
    <scope>NUCLEOTIDE SEQUENCE [LARGE SCALE GENOMIC DNA]</scope>
    <source>
        <strain evidence="1 2">KSL3</strain>
    </source>
</reference>
<evidence type="ECO:0000313" key="1">
    <source>
        <dbReference type="EMBL" id="PJF20075.1"/>
    </source>
</evidence>
<name>A0A2H9TQP7_9FUNG</name>
<evidence type="ECO:0000313" key="2">
    <source>
        <dbReference type="Proteomes" id="UP000240830"/>
    </source>
</evidence>
<accession>A0A2H9TQP7</accession>
<dbReference type="EMBL" id="MTSL01000010">
    <property type="protein sequence ID" value="PJF20075.1"/>
    <property type="molecule type" value="Genomic_DNA"/>
</dbReference>
<protein>
    <submittedName>
        <fullName evidence="1">Uncharacterized protein</fullName>
    </submittedName>
</protein>
<dbReference type="AlphaFoldDB" id="A0A2H9TQP7"/>
<keyword evidence="2" id="KW-1185">Reference proteome</keyword>
<gene>
    <name evidence="1" type="ORF">PSACC_00108</name>
</gene>
<proteinExistence type="predicted"/>
<dbReference type="Proteomes" id="UP000240830">
    <property type="component" value="Unassembled WGS sequence"/>
</dbReference>
<organism evidence="1 2">
    <name type="scientific">Paramicrosporidium saccamoebae</name>
    <dbReference type="NCBI Taxonomy" id="1246581"/>
    <lineage>
        <taxon>Eukaryota</taxon>
        <taxon>Fungi</taxon>
        <taxon>Fungi incertae sedis</taxon>
        <taxon>Cryptomycota</taxon>
        <taxon>Cryptomycota incertae sedis</taxon>
        <taxon>Paramicrosporidium</taxon>
    </lineage>
</organism>
<sequence length="213" mass="23869">MSKSNGHLAQRITEDNLDNLFGEQGVSLGLIDPFAGLGSTESIAPQETGGNLEVMECLAHVNCRLANLEEAVARLVEQRPSFDGLSAQNLDDNCQPVFDTTPEPTNMQINAIMKRLDGDFPNLDRRRMQSQVKKWFRKRRERVGGRIITAFSRLYGEEAKSQKQAFLKELDDSETICDNIIKGAGINFTNHGAKIQFCRDKIKLHLSANKKAY</sequence>